<accession>A0A9Q6ZDZ1</accession>
<reference evidence="1 2" key="1">
    <citation type="submission" date="2021-01" db="EMBL/GenBank/DDBJ databases">
        <title>FDA dAtabase for Regulatory Grade micrObial Sequences (FDA-ARGOS): Supporting development and validation of Infectious Disease Dx tests.</title>
        <authorList>
            <person name="Sproer C."/>
            <person name="Gronow S."/>
            <person name="Severitt S."/>
            <person name="Schroder I."/>
            <person name="Tallon L."/>
            <person name="Sadzewicz L."/>
            <person name="Zhao X."/>
            <person name="Boylan J."/>
            <person name="Ott S."/>
            <person name="Bowen H."/>
            <person name="Vavikolanu K."/>
            <person name="Mehta A."/>
            <person name="Aluvathingal J."/>
            <person name="Nadendla S."/>
            <person name="Lowell S."/>
            <person name="Myers T."/>
            <person name="Yan Y."/>
            <person name="Sichtig H."/>
        </authorList>
    </citation>
    <scope>NUCLEOTIDE SEQUENCE [LARGE SCALE GENOMIC DNA]</scope>
    <source>
        <strain evidence="1 2">FDAARGOS_1131</strain>
    </source>
</reference>
<dbReference type="AlphaFoldDB" id="A0A9Q6ZDZ1"/>
<dbReference type="OrthoDB" id="9999888at2"/>
<evidence type="ECO:0000313" key="1">
    <source>
        <dbReference type="EMBL" id="QQU01965.1"/>
    </source>
</evidence>
<gene>
    <name evidence="1" type="ORF">I6I88_02965</name>
</gene>
<proteinExistence type="predicted"/>
<protein>
    <submittedName>
        <fullName evidence="1">Uncharacterized protein</fullName>
    </submittedName>
</protein>
<organism evidence="1 2">
    <name type="scientific">Myroides odoratus</name>
    <name type="common">Flavobacterium odoratum</name>
    <dbReference type="NCBI Taxonomy" id="256"/>
    <lineage>
        <taxon>Bacteria</taxon>
        <taxon>Pseudomonadati</taxon>
        <taxon>Bacteroidota</taxon>
        <taxon>Flavobacteriia</taxon>
        <taxon>Flavobacteriales</taxon>
        <taxon>Flavobacteriaceae</taxon>
        <taxon>Myroides</taxon>
    </lineage>
</organism>
<sequence length="440" mass="48957">MLFCFAILGCSFTDDKVERLETKDIHTKDGFSFSKEQGLKYVEIAKAFTEANSKSILGEHYKDVKLSGLFAFCYCSFKIEDKEYLTVYLHEKSSNSRNLDDVLKKGYTNLVFEIDSKEDNLYVPGLIKMYPTQDYIEAKMKEMNIGSDDELDLRNLVDTRDFRGTQVCFSPTETRLLRSEDLKINNGSGMIGNVWLPEIYILPKKYGPYLPPDGSNPHPDRPVWGGGGGTIGGGGIGGGTTGGLPPGGGDCGGGGGTGGPESFWRYKVESKEEKEKRIKDPKRILADSDVSKAIQKQWDESLKLPKGQIQERGFCIYYSASEEKYYTGQVQVGPIVTDPFVRADVNMTYYTAPPASLGFPIDVELVAGFHTHPEVLPNDKNFARLVGLTKEDKQVGIDLKITMITKDFIGRYIEDLGGYGIFHNESSNNAPTKLYYSNAR</sequence>
<name>A0A9Q6ZDZ1_MYROD</name>
<evidence type="ECO:0000313" key="2">
    <source>
        <dbReference type="Proteomes" id="UP000596202"/>
    </source>
</evidence>
<dbReference type="Proteomes" id="UP000596202">
    <property type="component" value="Chromosome"/>
</dbReference>
<dbReference type="EMBL" id="CP068108">
    <property type="protein sequence ID" value="QQU01965.1"/>
    <property type="molecule type" value="Genomic_DNA"/>
</dbReference>